<dbReference type="GO" id="GO:0005886">
    <property type="term" value="C:plasma membrane"/>
    <property type="evidence" value="ECO:0007669"/>
    <property type="project" value="UniProtKB-SubCell"/>
</dbReference>
<dbReference type="Pfam" id="PF12823">
    <property type="entry name" value="DUF3817"/>
    <property type="match status" value="1"/>
</dbReference>
<name>A0A3L7J468_9MICO</name>
<dbReference type="OrthoDB" id="9342687at2"/>
<proteinExistence type="predicted"/>
<keyword evidence="2" id="KW-1003">Cell membrane</keyword>
<comment type="caution">
    <text evidence="8">The sequence shown here is derived from an EMBL/GenBank/DDBJ whole genome shotgun (WGS) entry which is preliminary data.</text>
</comment>
<evidence type="ECO:0000256" key="4">
    <source>
        <dbReference type="ARBA" id="ARBA00022989"/>
    </source>
</evidence>
<dbReference type="PANTHER" id="PTHR40077:SF2">
    <property type="entry name" value="MEMBRANE PROTEIN"/>
    <property type="match status" value="1"/>
</dbReference>
<keyword evidence="9" id="KW-1185">Reference proteome</keyword>
<reference evidence="8 9" key="1">
    <citation type="submission" date="2018-10" db="EMBL/GenBank/DDBJ databases">
        <authorList>
            <person name="Li J."/>
        </authorList>
    </citation>
    <scope>NUCLEOTIDE SEQUENCE [LARGE SCALE GENOMIC DNA]</scope>
    <source>
        <strain evidence="8 9">ZD1-4</strain>
    </source>
</reference>
<evidence type="ECO:0000256" key="6">
    <source>
        <dbReference type="SAM" id="Phobius"/>
    </source>
</evidence>
<dbReference type="InterPro" id="IPR023845">
    <property type="entry name" value="DUF3817_TM"/>
</dbReference>
<protein>
    <submittedName>
        <fullName evidence="8">DUF3817 domain-containing protein</fullName>
    </submittedName>
</protein>
<sequence>MPLEPRESDLPRIAGALKFYQIASIITGAMLLALCAEMVMKYAFGLELELGGAYGFLAFVPTGTAQAVNLSTGILIAHGWFYVLYLFSNFRLWSMMRWEFPRLLLLASGGIVPGLSFFLETRIAREVRTYLAARAERTASASSASPSSNSVEASH</sequence>
<keyword evidence="3 6" id="KW-0812">Transmembrane</keyword>
<comment type="subcellular location">
    <subcellularLocation>
        <location evidence="1">Cell membrane</location>
        <topology evidence="1">Multi-pass membrane protein</topology>
    </subcellularLocation>
</comment>
<dbReference type="AlphaFoldDB" id="A0A3L7J468"/>
<feature type="transmembrane region" description="Helical" evidence="6">
    <location>
        <begin position="100"/>
        <end position="119"/>
    </location>
</feature>
<keyword evidence="4 6" id="KW-1133">Transmembrane helix</keyword>
<evidence type="ECO:0000259" key="7">
    <source>
        <dbReference type="Pfam" id="PF12823"/>
    </source>
</evidence>
<evidence type="ECO:0000256" key="5">
    <source>
        <dbReference type="ARBA" id="ARBA00023136"/>
    </source>
</evidence>
<evidence type="ECO:0000256" key="3">
    <source>
        <dbReference type="ARBA" id="ARBA00022692"/>
    </source>
</evidence>
<keyword evidence="5 6" id="KW-0472">Membrane</keyword>
<dbReference type="EMBL" id="RCWJ01000001">
    <property type="protein sequence ID" value="RLQ85456.1"/>
    <property type="molecule type" value="Genomic_DNA"/>
</dbReference>
<evidence type="ECO:0000313" key="9">
    <source>
        <dbReference type="Proteomes" id="UP000282460"/>
    </source>
</evidence>
<evidence type="ECO:0000256" key="2">
    <source>
        <dbReference type="ARBA" id="ARBA00022475"/>
    </source>
</evidence>
<dbReference type="Proteomes" id="UP000282460">
    <property type="component" value="Unassembled WGS sequence"/>
</dbReference>
<evidence type="ECO:0000256" key="1">
    <source>
        <dbReference type="ARBA" id="ARBA00004651"/>
    </source>
</evidence>
<dbReference type="NCBIfam" id="TIGR03954">
    <property type="entry name" value="integ_memb_HG"/>
    <property type="match status" value="1"/>
</dbReference>
<organism evidence="8 9">
    <name type="scientific">Mycetocola zhadangensis</name>
    <dbReference type="NCBI Taxonomy" id="1164595"/>
    <lineage>
        <taxon>Bacteria</taxon>
        <taxon>Bacillati</taxon>
        <taxon>Actinomycetota</taxon>
        <taxon>Actinomycetes</taxon>
        <taxon>Micrococcales</taxon>
        <taxon>Microbacteriaceae</taxon>
        <taxon>Mycetocola</taxon>
    </lineage>
</organism>
<feature type="domain" description="DUF3817" evidence="7">
    <location>
        <begin position="17"/>
        <end position="125"/>
    </location>
</feature>
<evidence type="ECO:0000313" key="8">
    <source>
        <dbReference type="EMBL" id="RLQ85456.1"/>
    </source>
</evidence>
<dbReference type="PANTHER" id="PTHR40077">
    <property type="entry name" value="MEMBRANE PROTEIN-RELATED"/>
    <property type="match status" value="1"/>
</dbReference>
<gene>
    <name evidence="8" type="ORF">D9V28_00745</name>
</gene>
<feature type="transmembrane region" description="Helical" evidence="6">
    <location>
        <begin position="20"/>
        <end position="44"/>
    </location>
</feature>
<accession>A0A3L7J468</accession>
<dbReference type="RefSeq" id="WP_121657821.1">
    <property type="nucleotide sequence ID" value="NZ_BMEK01000001.1"/>
</dbReference>